<evidence type="ECO:0000256" key="1">
    <source>
        <dbReference type="ARBA" id="ARBA00004533"/>
    </source>
</evidence>
<evidence type="ECO:0000256" key="5">
    <source>
        <dbReference type="ARBA" id="ARBA00022519"/>
    </source>
</evidence>
<evidence type="ECO:0000256" key="3">
    <source>
        <dbReference type="ARBA" id="ARBA00022448"/>
    </source>
</evidence>
<dbReference type="GO" id="GO:0005886">
    <property type="term" value="C:plasma membrane"/>
    <property type="evidence" value="ECO:0007669"/>
    <property type="project" value="UniProtKB-SubCell"/>
</dbReference>
<evidence type="ECO:0000256" key="2">
    <source>
        <dbReference type="ARBA" id="ARBA00010742"/>
    </source>
</evidence>
<dbReference type="InterPro" id="IPR044527">
    <property type="entry name" value="NrtA/CpmA_ABC-bd_dom"/>
</dbReference>
<dbReference type="SMART" id="SM00062">
    <property type="entry name" value="PBPb"/>
    <property type="match status" value="1"/>
</dbReference>
<dbReference type="PANTHER" id="PTHR30024">
    <property type="entry name" value="ALIPHATIC SULFONATES-BINDING PROTEIN-RELATED"/>
    <property type="match status" value="1"/>
</dbReference>
<sequence>MNIRNKAVILILLVVMLIHLAACGKTEGDSGHSSADSDLKTIKIGYLPITHAAPLYIEEELGKQHFKHFKLELVKFGSWPDLMDALNTGRIDGASVLVELAMKAKEQGIDLKAVALGHKDGNVIVASNDIHQVADLKGKKFAIPHKFSTHHVLFYEMLKKAGLQYSDVDVVELAPAEMPAALAEGRISGYVVAEPFGAKSVVIKKGKALFQSEEIWKDSVDCALVMRGEILNNHKEASREFITEYLKAGEKAELKDEEAKQILRKYMNIEKDVLDLSLQWISYGDLKLTEEAYEQLRQYMIEMGLSNNPPSFQDFVDNSFIDQVKG</sequence>
<name>A0A0K1JRT6_9BACL</name>
<dbReference type="InterPro" id="IPR001638">
    <property type="entry name" value="Solute-binding_3/MltF_N"/>
</dbReference>
<evidence type="ECO:0000313" key="8">
    <source>
        <dbReference type="EMBL" id="AKU19432.1"/>
    </source>
</evidence>
<dbReference type="EMBL" id="KR057852">
    <property type="protein sequence ID" value="AKU19432.1"/>
    <property type="molecule type" value="Genomic_DNA"/>
</dbReference>
<evidence type="ECO:0000259" key="7">
    <source>
        <dbReference type="SMART" id="SM00062"/>
    </source>
</evidence>
<comment type="similarity">
    <text evidence="2">Belongs to the bacterial solute-binding protein SsuA/TauA family.</text>
</comment>
<accession>A0A0K1JRT6</accession>
<evidence type="ECO:0000256" key="4">
    <source>
        <dbReference type="ARBA" id="ARBA00022475"/>
    </source>
</evidence>
<keyword evidence="4" id="KW-1003">Cell membrane</keyword>
<comment type="subcellular location">
    <subcellularLocation>
        <location evidence="1">Cell inner membrane</location>
    </subcellularLocation>
</comment>
<proteinExistence type="inferred from homology"/>
<organism evidence="8">
    <name type="scientific">Paenibacillus sp. 32O-Y</name>
    <dbReference type="NCBI Taxonomy" id="1695219"/>
    <lineage>
        <taxon>Bacteria</taxon>
        <taxon>Bacillati</taxon>
        <taxon>Bacillota</taxon>
        <taxon>Bacilli</taxon>
        <taxon>Bacillales</taxon>
        <taxon>Paenibacillaceae</taxon>
        <taxon>Paenibacillus</taxon>
    </lineage>
</organism>
<protein>
    <recommendedName>
        <fullName evidence="7">Solute-binding protein family 3/N-terminal domain-containing protein</fullName>
    </recommendedName>
</protein>
<keyword evidence="5" id="KW-0997">Cell inner membrane</keyword>
<dbReference type="Pfam" id="PF13379">
    <property type="entry name" value="NMT1_2"/>
    <property type="match status" value="1"/>
</dbReference>
<dbReference type="CDD" id="cd13553">
    <property type="entry name" value="PBP2_NrtA_CpmA_like"/>
    <property type="match status" value="1"/>
</dbReference>
<reference evidence="8" key="1">
    <citation type="journal article" date="2015" name="Biotechnol. Lett.">
        <title>Isolation and characterization of an interactive culture of two Paenibacillus species with moderately thermophilic desulfurization ability.</title>
        <authorList>
            <person name="Wang J."/>
            <person name="Davaadelger B."/>
            <person name="Salazar J.K."/>
            <person name="Butler R.R.III."/>
            <person name="Pombert J.F."/>
            <person name="Kilbane J.J."/>
            <person name="Stark B.C."/>
        </authorList>
    </citation>
    <scope>NUCLEOTIDE SEQUENCE</scope>
    <source>
        <strain evidence="8">32O-Y</strain>
    </source>
</reference>
<dbReference type="AlphaFoldDB" id="A0A0K1JRT6"/>
<feature type="domain" description="Solute-binding protein family 3/N-terminal" evidence="7">
    <location>
        <begin position="41"/>
        <end position="257"/>
    </location>
</feature>
<dbReference type="Gene3D" id="3.40.190.10">
    <property type="entry name" value="Periplasmic binding protein-like II"/>
    <property type="match status" value="2"/>
</dbReference>
<dbReference type="PANTHER" id="PTHR30024:SF43">
    <property type="entry name" value="BLL4572 PROTEIN"/>
    <property type="match status" value="1"/>
</dbReference>
<dbReference type="SUPFAM" id="SSF53850">
    <property type="entry name" value="Periplasmic binding protein-like II"/>
    <property type="match status" value="1"/>
</dbReference>
<evidence type="ECO:0000256" key="6">
    <source>
        <dbReference type="ARBA" id="ARBA00023136"/>
    </source>
</evidence>
<keyword evidence="3" id="KW-0813">Transport</keyword>
<keyword evidence="6" id="KW-0472">Membrane</keyword>